<accession>A0A1A8P922</accession>
<name>A0A1A8P922_9TELE</name>
<reference evidence="1" key="1">
    <citation type="submission" date="2016-05" db="EMBL/GenBank/DDBJ databases">
        <authorList>
            <person name="Lavstsen T."/>
            <person name="Jespersen J.S."/>
        </authorList>
    </citation>
    <scope>NUCLEOTIDE SEQUENCE</scope>
    <source>
        <tissue evidence="1">Brain</tissue>
    </source>
</reference>
<reference evidence="1" key="2">
    <citation type="submission" date="2016-06" db="EMBL/GenBank/DDBJ databases">
        <title>The genome of a short-lived fish provides insights into sex chromosome evolution and the genetic control of aging.</title>
        <authorList>
            <person name="Reichwald K."/>
            <person name="Felder M."/>
            <person name="Petzold A."/>
            <person name="Koch P."/>
            <person name="Groth M."/>
            <person name="Platzer M."/>
        </authorList>
    </citation>
    <scope>NUCLEOTIDE SEQUENCE</scope>
    <source>
        <tissue evidence="1">Brain</tissue>
    </source>
</reference>
<dbReference type="AlphaFoldDB" id="A0A1A8P922"/>
<feature type="non-terminal residue" evidence="1">
    <location>
        <position position="1"/>
    </location>
</feature>
<dbReference type="EMBL" id="HAEG01006755">
    <property type="protein sequence ID" value="SBR77549.1"/>
    <property type="molecule type" value="Transcribed_RNA"/>
</dbReference>
<protein>
    <submittedName>
        <fullName evidence="1">Uncharacterized protein</fullName>
    </submittedName>
</protein>
<proteinExistence type="predicted"/>
<organism evidence="1">
    <name type="scientific">Nothobranchius pienaari</name>
    <dbReference type="NCBI Taxonomy" id="704102"/>
    <lineage>
        <taxon>Eukaryota</taxon>
        <taxon>Metazoa</taxon>
        <taxon>Chordata</taxon>
        <taxon>Craniata</taxon>
        <taxon>Vertebrata</taxon>
        <taxon>Euteleostomi</taxon>
        <taxon>Actinopterygii</taxon>
        <taxon>Neopterygii</taxon>
        <taxon>Teleostei</taxon>
        <taxon>Neoteleostei</taxon>
        <taxon>Acanthomorphata</taxon>
        <taxon>Ovalentaria</taxon>
        <taxon>Atherinomorphae</taxon>
        <taxon>Cyprinodontiformes</taxon>
        <taxon>Nothobranchiidae</taxon>
        <taxon>Nothobranchius</taxon>
    </lineage>
</organism>
<gene>
    <name evidence="1" type="primary">Nfu_g_1_012824</name>
</gene>
<sequence length="85" mass="9522">CRNPFYIFSMFIEVFLKGNLPFCSPDKCPFELGPSGTTIFVRLTKEGFLVDLYSFLKMTITLSEIRCCTGGSVKLESGAKVHLCQ</sequence>
<evidence type="ECO:0000313" key="1">
    <source>
        <dbReference type="EMBL" id="SBR77549.1"/>
    </source>
</evidence>
<feature type="non-terminal residue" evidence="1">
    <location>
        <position position="85"/>
    </location>
</feature>